<dbReference type="AlphaFoldDB" id="A0AAV2TDB0"/>
<dbReference type="SUPFAM" id="SSF53474">
    <property type="entry name" value="alpha/beta-Hydrolases"/>
    <property type="match status" value="1"/>
</dbReference>
<reference evidence="6" key="1">
    <citation type="submission" date="2024-06" db="EMBL/GenBank/DDBJ databases">
        <authorList>
            <person name="Liu X."/>
            <person name="Lenzi L."/>
            <person name="Haldenby T S."/>
            <person name="Uol C."/>
        </authorList>
    </citation>
    <scope>NUCLEOTIDE SEQUENCE</scope>
</reference>
<feature type="signal peptide" evidence="5">
    <location>
        <begin position="1"/>
        <end position="24"/>
    </location>
</feature>
<accession>A0AAV2TDB0</accession>
<dbReference type="Pfam" id="PF00450">
    <property type="entry name" value="Peptidase_S10"/>
    <property type="match status" value="1"/>
</dbReference>
<dbReference type="PANTHER" id="PTHR11802">
    <property type="entry name" value="SERINE PROTEASE FAMILY S10 SERINE CARBOXYPEPTIDASE"/>
    <property type="match status" value="1"/>
</dbReference>
<dbReference type="InterPro" id="IPR018202">
    <property type="entry name" value="Ser_caboxypep_ser_AS"/>
</dbReference>
<gene>
    <name evidence="6" type="ORF">CDAUBV1_LOCUS7744</name>
</gene>
<evidence type="ECO:0000313" key="6">
    <source>
        <dbReference type="EMBL" id="CAL5134385.1"/>
    </source>
</evidence>
<dbReference type="InterPro" id="IPR029058">
    <property type="entry name" value="AB_hydrolase_fold"/>
</dbReference>
<dbReference type="GO" id="GO:1904715">
    <property type="term" value="P:negative regulation of chaperone-mediated autophagy"/>
    <property type="evidence" value="ECO:0007669"/>
    <property type="project" value="UniProtKB-ARBA"/>
</dbReference>
<dbReference type="PROSITE" id="PS00560">
    <property type="entry name" value="CARBOXYPEPT_SER_HIS"/>
    <property type="match status" value="1"/>
</dbReference>
<evidence type="ECO:0000256" key="2">
    <source>
        <dbReference type="ARBA" id="ARBA00022645"/>
    </source>
</evidence>
<feature type="chain" id="PRO_5043098983" description="Carboxypeptidase" evidence="5">
    <location>
        <begin position="25"/>
        <end position="518"/>
    </location>
</feature>
<proteinExistence type="inferred from homology"/>
<dbReference type="InterPro" id="IPR001563">
    <property type="entry name" value="Peptidase_S10"/>
</dbReference>
<dbReference type="GO" id="GO:0004185">
    <property type="term" value="F:serine-type carboxypeptidase activity"/>
    <property type="evidence" value="ECO:0007669"/>
    <property type="project" value="UniProtKB-UniRule"/>
</dbReference>
<dbReference type="GO" id="GO:0006508">
    <property type="term" value="P:proteolysis"/>
    <property type="evidence" value="ECO:0007669"/>
    <property type="project" value="UniProtKB-KW"/>
</dbReference>
<sequence length="518" mass="58319">MFKSLLFTFFFATQHCFQCGECDADTDRISFLPGIVHQPQFAQYSGYLNGADPNIQLHYWFVEAREQPDKAPLVLWLNGGPGCSSLGGILEENGPFTVQEGNALENNPYSWNKFANVLYLESPAGVGFSYAVNKSGKSDDEITSLNNYHALKNFLDRFPVYKDREFFVIGESYAGVYVPTLANRILENPLRLKFKGIAVGNGLFSYQTNDNSLLYFLNYHGLLDEEMWSKLLDTCCTGQDETKCLFTKNKFCESLVNQSLAASLGGINMYNIYAQCDGGASDGFLHVLGGQTELRSDEGFRHSDFGNMFRTNTLIKKQREKLNILRRLEAVNLSPPCMDCSKIESYLNQDSVRKALNVNAAGTGVWELCSANVNQNYQRLYKDLSPQYLRVLSSKVRVLLYSGDVDAACNYLGTLWFVDNLGLAPKVPFQPWFYVDQNGYEQIGGFYKEMQYYGTDLRYVTIRGSGHLAPRDKPIATFDVVRSFVRANNHSAGGKKQSSGLLILFLAFVYVPFQFTAF</sequence>
<organism evidence="6 7">
    <name type="scientific">Calicophoron daubneyi</name>
    <name type="common">Rumen fluke</name>
    <name type="synonym">Paramphistomum daubneyi</name>
    <dbReference type="NCBI Taxonomy" id="300641"/>
    <lineage>
        <taxon>Eukaryota</taxon>
        <taxon>Metazoa</taxon>
        <taxon>Spiralia</taxon>
        <taxon>Lophotrochozoa</taxon>
        <taxon>Platyhelminthes</taxon>
        <taxon>Trematoda</taxon>
        <taxon>Digenea</taxon>
        <taxon>Plagiorchiida</taxon>
        <taxon>Pronocephalata</taxon>
        <taxon>Paramphistomoidea</taxon>
        <taxon>Paramphistomidae</taxon>
        <taxon>Calicophoron</taxon>
    </lineage>
</organism>
<name>A0AAV2TDB0_CALDB</name>
<dbReference type="InterPro" id="IPR033124">
    <property type="entry name" value="Ser_caboxypep_his_AS"/>
</dbReference>
<comment type="similarity">
    <text evidence="1 5">Belongs to the peptidase S10 family.</text>
</comment>
<evidence type="ECO:0000256" key="1">
    <source>
        <dbReference type="ARBA" id="ARBA00009431"/>
    </source>
</evidence>
<dbReference type="EC" id="3.4.16.-" evidence="5"/>
<dbReference type="FunFam" id="3.40.50.1820:FF:000335">
    <property type="entry name" value="Carboxypeptidase"/>
    <property type="match status" value="1"/>
</dbReference>
<dbReference type="Gene3D" id="3.40.50.1820">
    <property type="entry name" value="alpha/beta hydrolase"/>
    <property type="match status" value="2"/>
</dbReference>
<evidence type="ECO:0000313" key="7">
    <source>
        <dbReference type="Proteomes" id="UP001497525"/>
    </source>
</evidence>
<keyword evidence="2 5" id="KW-0121">Carboxypeptidase</keyword>
<dbReference type="EMBL" id="CAXLJL010000201">
    <property type="protein sequence ID" value="CAL5134385.1"/>
    <property type="molecule type" value="Genomic_DNA"/>
</dbReference>
<keyword evidence="5" id="KW-0732">Signal</keyword>
<dbReference type="PANTHER" id="PTHR11802:SF201">
    <property type="entry name" value="CARBOXYPEPTIDASE"/>
    <property type="match status" value="1"/>
</dbReference>
<dbReference type="PRINTS" id="PR00724">
    <property type="entry name" value="CRBOXYPTASEC"/>
</dbReference>
<dbReference type="PROSITE" id="PS00131">
    <property type="entry name" value="CARBOXYPEPT_SER_SER"/>
    <property type="match status" value="1"/>
</dbReference>
<comment type="caution">
    <text evidence="6">The sequence shown here is derived from an EMBL/GenBank/DDBJ whole genome shotgun (WGS) entry which is preliminary data.</text>
</comment>
<keyword evidence="4 5" id="KW-0378">Hydrolase</keyword>
<protein>
    <recommendedName>
        <fullName evidence="5">Carboxypeptidase</fullName>
        <ecNumber evidence="5">3.4.16.-</ecNumber>
    </recommendedName>
</protein>
<dbReference type="GO" id="GO:0031647">
    <property type="term" value="P:regulation of protein stability"/>
    <property type="evidence" value="ECO:0007669"/>
    <property type="project" value="UniProtKB-ARBA"/>
</dbReference>
<dbReference type="Proteomes" id="UP001497525">
    <property type="component" value="Unassembled WGS sequence"/>
</dbReference>
<evidence type="ECO:0000256" key="5">
    <source>
        <dbReference type="RuleBase" id="RU361156"/>
    </source>
</evidence>
<evidence type="ECO:0000256" key="3">
    <source>
        <dbReference type="ARBA" id="ARBA00022670"/>
    </source>
</evidence>
<keyword evidence="3 5" id="KW-0645">Protease</keyword>
<evidence type="ECO:0000256" key="4">
    <source>
        <dbReference type="ARBA" id="ARBA00022801"/>
    </source>
</evidence>